<feature type="transmembrane region" description="Helical" evidence="1">
    <location>
        <begin position="12"/>
        <end position="34"/>
    </location>
</feature>
<dbReference type="Proteomes" id="UP000823982">
    <property type="component" value="Unassembled WGS sequence"/>
</dbReference>
<reference evidence="3" key="1">
    <citation type="submission" date="2020-10" db="EMBL/GenBank/DDBJ databases">
        <authorList>
            <person name="Gilroy R."/>
        </authorList>
    </citation>
    <scope>NUCLEOTIDE SEQUENCE</scope>
    <source>
        <strain evidence="3">CHK157-1446</strain>
    </source>
</reference>
<name>A0A9D1EMQ7_9FIRM</name>
<evidence type="ECO:0000259" key="2">
    <source>
        <dbReference type="Pfam" id="PF03816"/>
    </source>
</evidence>
<dbReference type="InterPro" id="IPR004474">
    <property type="entry name" value="LytR_CpsA_psr"/>
</dbReference>
<reference evidence="3" key="2">
    <citation type="journal article" date="2021" name="PeerJ">
        <title>Extensive microbial diversity within the chicken gut microbiome revealed by metagenomics and culture.</title>
        <authorList>
            <person name="Gilroy R."/>
            <person name="Ravi A."/>
            <person name="Getino M."/>
            <person name="Pursley I."/>
            <person name="Horton D.L."/>
            <person name="Alikhan N.F."/>
            <person name="Baker D."/>
            <person name="Gharbi K."/>
            <person name="Hall N."/>
            <person name="Watson M."/>
            <person name="Adriaenssens E.M."/>
            <person name="Foster-Nyarko E."/>
            <person name="Jarju S."/>
            <person name="Secka A."/>
            <person name="Antonio M."/>
            <person name="Oren A."/>
            <person name="Chaudhuri R.R."/>
            <person name="La Ragione R."/>
            <person name="Hildebrand F."/>
            <person name="Pallen M.J."/>
        </authorList>
    </citation>
    <scope>NUCLEOTIDE SEQUENCE</scope>
    <source>
        <strain evidence="3">CHK157-1446</strain>
    </source>
</reference>
<organism evidence="3 4">
    <name type="scientific">Candidatus Faeciplasma gallinarum</name>
    <dbReference type="NCBI Taxonomy" id="2840799"/>
    <lineage>
        <taxon>Bacteria</taxon>
        <taxon>Bacillati</taxon>
        <taxon>Bacillota</taxon>
        <taxon>Clostridia</taxon>
        <taxon>Eubacteriales</taxon>
        <taxon>Oscillospiraceae</taxon>
        <taxon>Oscillospiraceae incertae sedis</taxon>
        <taxon>Candidatus Faeciplasma</taxon>
    </lineage>
</organism>
<feature type="domain" description="Cell envelope-related transcriptional attenuator" evidence="2">
    <location>
        <begin position="116"/>
        <end position="182"/>
    </location>
</feature>
<sequence>MAKRKRTQVKVLLVYLSTLLVCILIFGTAALFLMDVFVTQPAQEREQEELAALEGEDEPEVATDYSALRKTYLFVGAENQTLNGMALIRVLPDSGNIFIVPVSKLTLATVGNISGTMSALFESGGMDYLISAVESTFGISCDSYIKITNEGWKSLVEYFGGVTSYTFPEELYYKNEDTGELTSFSQGPASRTLWGDDLRRIITYPLYTNGEQTTVSVIGELSVSLINSAFTTHAEDVKNNLQSIFNTIFNNSDTNITTPSFNEMRPAYEYMLDNFTTPASYRLARGTWDERGYFTVAEDFKTELAEYFELEEAAQ</sequence>
<keyword evidence="1" id="KW-1133">Transmembrane helix</keyword>
<accession>A0A9D1EMQ7</accession>
<protein>
    <submittedName>
        <fullName evidence="3">LCP family protein</fullName>
    </submittedName>
</protein>
<comment type="caution">
    <text evidence="3">The sequence shown here is derived from an EMBL/GenBank/DDBJ whole genome shotgun (WGS) entry which is preliminary data.</text>
</comment>
<gene>
    <name evidence="3" type="ORF">IAD01_01110</name>
</gene>
<keyword evidence="1" id="KW-0812">Transmembrane</keyword>
<evidence type="ECO:0000313" key="3">
    <source>
        <dbReference type="EMBL" id="HIS23994.1"/>
    </source>
</evidence>
<dbReference type="AlphaFoldDB" id="A0A9D1EMQ7"/>
<evidence type="ECO:0000313" key="4">
    <source>
        <dbReference type="Proteomes" id="UP000823982"/>
    </source>
</evidence>
<proteinExistence type="predicted"/>
<dbReference type="Pfam" id="PF03816">
    <property type="entry name" value="LytR_cpsA_psr"/>
    <property type="match status" value="1"/>
</dbReference>
<dbReference type="Gene3D" id="3.40.630.190">
    <property type="entry name" value="LCP protein"/>
    <property type="match status" value="1"/>
</dbReference>
<evidence type="ECO:0000256" key="1">
    <source>
        <dbReference type="SAM" id="Phobius"/>
    </source>
</evidence>
<keyword evidence="1" id="KW-0472">Membrane</keyword>
<dbReference type="EMBL" id="DVIR01000008">
    <property type="protein sequence ID" value="HIS23994.1"/>
    <property type="molecule type" value="Genomic_DNA"/>
</dbReference>